<evidence type="ECO:0000256" key="1">
    <source>
        <dbReference type="SAM" id="MobiDB-lite"/>
    </source>
</evidence>
<dbReference type="Proteomes" id="UP000612055">
    <property type="component" value="Unassembled WGS sequence"/>
</dbReference>
<feature type="compositionally biased region" description="Low complexity" evidence="1">
    <location>
        <begin position="197"/>
        <end position="206"/>
    </location>
</feature>
<accession>A0A836BU80</accession>
<comment type="caution">
    <text evidence="2">The sequence shown here is derived from an EMBL/GenBank/DDBJ whole genome shotgun (WGS) entry which is preliminary data.</text>
</comment>
<dbReference type="AlphaFoldDB" id="A0A836BU80"/>
<reference evidence="2" key="1">
    <citation type="journal article" date="2020" name="bioRxiv">
        <title>Comparative genomics of Chlamydomonas.</title>
        <authorList>
            <person name="Craig R.J."/>
            <person name="Hasan A.R."/>
            <person name="Ness R.W."/>
            <person name="Keightley P.D."/>
        </authorList>
    </citation>
    <scope>NUCLEOTIDE SEQUENCE</scope>
    <source>
        <strain evidence="2">CCAP 11/70</strain>
    </source>
</reference>
<feature type="compositionally biased region" description="Low complexity" evidence="1">
    <location>
        <begin position="212"/>
        <end position="293"/>
    </location>
</feature>
<feature type="compositionally biased region" description="Pro residues" evidence="1">
    <location>
        <begin position="335"/>
        <end position="368"/>
    </location>
</feature>
<sequence length="622" mass="65819">MAKQDSTHEDCAKGFGWGVKVAGGASYNFEDDHQFSVAQEAAAAYKSHACSQSDSSSGSTASLATLSQAGPGGHERGPTIEPAVFAAYTSCIKMFKTGLKVTQVFSMADQTSTNIDLEFIGNYEAYVTGVRVYPPGAANCHPSYSEVRRSTLVESMGEAESAAVGREAVFGRKLLAAPSPPRPPSPKLPPPRPPSPKVVSSAQAPQAPEPAQPSAAQEPAPAPPQAANASYSSAQTAQAPQSPQSSAAQAAAAAPAPAPVTSLASAQTSQPQTAALPSQAKAPPSEPAQASKPAQPPPAQEPAPAPAQSPEPQTAALPSQAKAPPSEPAQASKPAQPPPAQEPAPAPAQPPPFPKPPTPRPPPRPPSNDPLFFRLFNGITYHIYCELTPLAPPERVVDVFVMTSASGTFHAMMYNSPAREFREDIAYLEEQLTSMNNLLRWDPDGTMNPTRACVGRGCWWNTGDVMQWFSKTNSSTRHSEWNLKAGASTPASVYTQSQLKRKTIKLGVITLQTWPSAWFISYDNKVAAMGNYGQHALIVAGVRSLCTTDWWSPGYPLCVDAWQASCFSQVTPSRGGDGPLSLGQFGLNCPAGYLLSGFELVTEANYDMHYLYSCCKIPTGWS</sequence>
<protein>
    <submittedName>
        <fullName evidence="2">Uncharacterized protein</fullName>
    </submittedName>
</protein>
<feature type="compositionally biased region" description="Pro residues" evidence="1">
    <location>
        <begin position="294"/>
        <end position="309"/>
    </location>
</feature>
<evidence type="ECO:0000313" key="3">
    <source>
        <dbReference type="Proteomes" id="UP000612055"/>
    </source>
</evidence>
<feature type="compositionally biased region" description="Low complexity" evidence="1">
    <location>
        <begin position="310"/>
        <end position="334"/>
    </location>
</feature>
<organism evidence="2 3">
    <name type="scientific">Edaphochlamys debaryana</name>
    <dbReference type="NCBI Taxonomy" id="47281"/>
    <lineage>
        <taxon>Eukaryota</taxon>
        <taxon>Viridiplantae</taxon>
        <taxon>Chlorophyta</taxon>
        <taxon>core chlorophytes</taxon>
        <taxon>Chlorophyceae</taxon>
        <taxon>CS clade</taxon>
        <taxon>Chlamydomonadales</taxon>
        <taxon>Chlamydomonadales incertae sedis</taxon>
        <taxon>Edaphochlamys</taxon>
    </lineage>
</organism>
<dbReference type="EMBL" id="JAEHOE010000076">
    <property type="protein sequence ID" value="KAG2489145.1"/>
    <property type="molecule type" value="Genomic_DNA"/>
</dbReference>
<feature type="compositionally biased region" description="Pro residues" evidence="1">
    <location>
        <begin position="178"/>
        <end position="196"/>
    </location>
</feature>
<gene>
    <name evidence="2" type="ORF">HYH03_012371</name>
</gene>
<name>A0A836BU80_9CHLO</name>
<proteinExistence type="predicted"/>
<feature type="region of interest" description="Disordered" evidence="1">
    <location>
        <begin position="175"/>
        <end position="371"/>
    </location>
</feature>
<evidence type="ECO:0000313" key="2">
    <source>
        <dbReference type="EMBL" id="KAG2489145.1"/>
    </source>
</evidence>
<keyword evidence="3" id="KW-1185">Reference proteome</keyword>